<keyword evidence="2" id="KW-0813">Transport</keyword>
<keyword evidence="7" id="KW-1185">Reference proteome</keyword>
<dbReference type="PANTHER" id="PTHR22780">
    <property type="entry name" value="ADAPTIN, ALPHA/GAMMA/EPSILON"/>
    <property type="match status" value="1"/>
</dbReference>
<evidence type="ECO:0000313" key="6">
    <source>
        <dbReference type="EMBL" id="CAF2754804.1"/>
    </source>
</evidence>
<dbReference type="SUPFAM" id="SSF48371">
    <property type="entry name" value="ARM repeat"/>
    <property type="match status" value="1"/>
</dbReference>
<evidence type="ECO:0000313" key="7">
    <source>
        <dbReference type="Proteomes" id="UP000675881"/>
    </source>
</evidence>
<evidence type="ECO:0000256" key="4">
    <source>
        <dbReference type="ARBA" id="ARBA00023136"/>
    </source>
</evidence>
<dbReference type="GO" id="GO:0012505">
    <property type="term" value="C:endomembrane system"/>
    <property type="evidence" value="ECO:0007669"/>
    <property type="project" value="UniProtKB-SubCell"/>
</dbReference>
<dbReference type="AlphaFoldDB" id="A0A7R8CE58"/>
<dbReference type="InterPro" id="IPR002553">
    <property type="entry name" value="Clathrin/coatomer_adapt-like_N"/>
</dbReference>
<dbReference type="Gene3D" id="1.25.10.10">
    <property type="entry name" value="Leucine-rich Repeat Variant"/>
    <property type="match status" value="1"/>
</dbReference>
<reference evidence="6" key="1">
    <citation type="submission" date="2021-02" db="EMBL/GenBank/DDBJ databases">
        <authorList>
            <person name="Bekaert M."/>
        </authorList>
    </citation>
    <scope>NUCLEOTIDE SEQUENCE</scope>
    <source>
        <strain evidence="6">IoA-00</strain>
    </source>
</reference>
<dbReference type="OrthoDB" id="6353981at2759"/>
<dbReference type="InterPro" id="IPR050840">
    <property type="entry name" value="Adaptor_Complx_Large_Subunit"/>
</dbReference>
<dbReference type="GO" id="GO:0006886">
    <property type="term" value="P:intracellular protein transport"/>
    <property type="evidence" value="ECO:0007669"/>
    <property type="project" value="InterPro"/>
</dbReference>
<dbReference type="InterPro" id="IPR011989">
    <property type="entry name" value="ARM-like"/>
</dbReference>
<sequence length="700" mass="78959">MSAMIGRTWNYLTAAVSPVSNSTIKWTPPKDLASPGSDLPKGLASFLKALVTQPDYQRIIEDNITLVKAKLEEPDVKNHAVADCLLRMTMADMLGFNVEFARVHALKLAQKGDSLPLRKIGYLTSVALLKESQDPLNLLLVNTIIKDLSSKNPIEINFALCASSSHLIPDEVIPLLLPSLISKTTHIKDFIRKKALASLHKLLKRNPELACSIEGPTRRCLIDPNPGVVAVAIQVAMDLVEQVDLFDILPGILDVADQILDDKFPNEFKYKSLSAPWMLCDAISLLSRINKKETNNVSSKLSERYVHFLKRVISKSFGSKEMISCAIIFECIKAISILIDKNSKTDLITKALPAVSKFLQDKSSNLKYMGIASMELIFMDTDLVLSTEQENIISSCLSYPDESIRRKNIESFVCFWLMIRMFDKSVLLYLVILRNLMINTKEKSLSPKTSDLADKFIDSQGMDCTLGSKCSNPKEQSSIGSKLKSILSRFLLSDGVKISKSITSLYIWCWSHFDPKFEDFSSIIELAIKADNEESVIDALSYIFIHNPTVCFPMEVHERRDPSKVSTLDDFTLTFLDKYIVEKIGTKQQNPFNKKMSPYHEAVIPFEDINVDKSKLRLAPYNELSSLNPNNNTVLNTLAEDELSELYNYFHNMDRTELEPEQEFELDSILEILDDIEKEIEAFKKKAQSLAEEKSLKKLP</sequence>
<evidence type="ECO:0000259" key="5">
    <source>
        <dbReference type="Pfam" id="PF01602"/>
    </source>
</evidence>
<dbReference type="Proteomes" id="UP000675881">
    <property type="component" value="Chromosome 1"/>
</dbReference>
<keyword evidence="4" id="KW-0472">Membrane</keyword>
<keyword evidence="3" id="KW-0653">Protein transport</keyword>
<dbReference type="Pfam" id="PF01602">
    <property type="entry name" value="Adaptin_N"/>
    <property type="match status" value="1"/>
</dbReference>
<proteinExistence type="predicted"/>
<accession>A0A7R8CE58</accession>
<dbReference type="GO" id="GO:0030117">
    <property type="term" value="C:membrane coat"/>
    <property type="evidence" value="ECO:0007669"/>
    <property type="project" value="InterPro"/>
</dbReference>
<dbReference type="InterPro" id="IPR016024">
    <property type="entry name" value="ARM-type_fold"/>
</dbReference>
<protein>
    <submittedName>
        <fullName evidence="6">AP4E1</fullName>
    </submittedName>
</protein>
<organism evidence="6 7">
    <name type="scientific">Lepeophtheirus salmonis</name>
    <name type="common">Salmon louse</name>
    <name type="synonym">Caligus salmonis</name>
    <dbReference type="NCBI Taxonomy" id="72036"/>
    <lineage>
        <taxon>Eukaryota</taxon>
        <taxon>Metazoa</taxon>
        <taxon>Ecdysozoa</taxon>
        <taxon>Arthropoda</taxon>
        <taxon>Crustacea</taxon>
        <taxon>Multicrustacea</taxon>
        <taxon>Hexanauplia</taxon>
        <taxon>Copepoda</taxon>
        <taxon>Siphonostomatoida</taxon>
        <taxon>Caligidae</taxon>
        <taxon>Lepeophtheirus</taxon>
    </lineage>
</organism>
<evidence type="ECO:0000256" key="2">
    <source>
        <dbReference type="ARBA" id="ARBA00022448"/>
    </source>
</evidence>
<gene>
    <name evidence="6" type="ORF">LSAA_915</name>
</gene>
<evidence type="ECO:0000256" key="1">
    <source>
        <dbReference type="ARBA" id="ARBA00004308"/>
    </source>
</evidence>
<feature type="domain" description="Clathrin/coatomer adaptor adaptin-like N-terminal" evidence="5">
    <location>
        <begin position="71"/>
        <end position="410"/>
    </location>
</feature>
<evidence type="ECO:0000256" key="3">
    <source>
        <dbReference type="ARBA" id="ARBA00022927"/>
    </source>
</evidence>
<name>A0A7R8CE58_LEPSM</name>
<dbReference type="EMBL" id="HG994580">
    <property type="protein sequence ID" value="CAF2754804.1"/>
    <property type="molecule type" value="Genomic_DNA"/>
</dbReference>
<comment type="subcellular location">
    <subcellularLocation>
        <location evidence="1">Endomembrane system</location>
    </subcellularLocation>
</comment>
<dbReference type="GO" id="GO:0016192">
    <property type="term" value="P:vesicle-mediated transport"/>
    <property type="evidence" value="ECO:0007669"/>
    <property type="project" value="InterPro"/>
</dbReference>